<dbReference type="GeneID" id="19162357"/>
<evidence type="ECO:0000256" key="2">
    <source>
        <dbReference type="ARBA" id="ARBA00010511"/>
    </source>
</evidence>
<evidence type="ECO:0000313" key="7">
    <source>
        <dbReference type="EMBL" id="EXJ83872.1"/>
    </source>
</evidence>
<evidence type="ECO:0000256" key="5">
    <source>
        <dbReference type="SAM" id="MobiDB-lite"/>
    </source>
</evidence>
<organism evidence="7 8">
    <name type="scientific">Capronia coronata CBS 617.96</name>
    <dbReference type="NCBI Taxonomy" id="1182541"/>
    <lineage>
        <taxon>Eukaryota</taxon>
        <taxon>Fungi</taxon>
        <taxon>Dikarya</taxon>
        <taxon>Ascomycota</taxon>
        <taxon>Pezizomycotina</taxon>
        <taxon>Eurotiomycetes</taxon>
        <taxon>Chaetothyriomycetidae</taxon>
        <taxon>Chaetothyriales</taxon>
        <taxon>Herpotrichiellaceae</taxon>
        <taxon>Capronia</taxon>
    </lineage>
</organism>
<dbReference type="SUPFAM" id="SSF48371">
    <property type="entry name" value="ARM repeat"/>
    <property type="match status" value="1"/>
</dbReference>
<feature type="region of interest" description="Disordered" evidence="5">
    <location>
        <begin position="463"/>
        <end position="500"/>
    </location>
</feature>
<reference evidence="7 8" key="1">
    <citation type="submission" date="2013-03" db="EMBL/GenBank/DDBJ databases">
        <title>The Genome Sequence of Capronia coronata CBS 617.96.</title>
        <authorList>
            <consortium name="The Broad Institute Genomics Platform"/>
            <person name="Cuomo C."/>
            <person name="de Hoog S."/>
            <person name="Gorbushina A."/>
            <person name="Walker B."/>
            <person name="Young S.K."/>
            <person name="Zeng Q."/>
            <person name="Gargeya S."/>
            <person name="Fitzgerald M."/>
            <person name="Haas B."/>
            <person name="Abouelleil A."/>
            <person name="Allen A.W."/>
            <person name="Alvarado L."/>
            <person name="Arachchi H.M."/>
            <person name="Berlin A.M."/>
            <person name="Chapman S.B."/>
            <person name="Gainer-Dewar J."/>
            <person name="Goldberg J."/>
            <person name="Griggs A."/>
            <person name="Gujja S."/>
            <person name="Hansen M."/>
            <person name="Howarth C."/>
            <person name="Imamovic A."/>
            <person name="Ireland A."/>
            <person name="Larimer J."/>
            <person name="McCowan C."/>
            <person name="Murphy C."/>
            <person name="Pearson M."/>
            <person name="Poon T.W."/>
            <person name="Priest M."/>
            <person name="Roberts A."/>
            <person name="Saif S."/>
            <person name="Shea T."/>
            <person name="Sisk P."/>
            <person name="Sykes S."/>
            <person name="Wortman J."/>
            <person name="Nusbaum C."/>
            <person name="Birren B."/>
        </authorList>
    </citation>
    <scope>NUCLEOTIDE SEQUENCE [LARGE SCALE GENOMIC DNA]</scope>
    <source>
        <strain evidence="7 8">CBS 617.96</strain>
    </source>
</reference>
<dbReference type="AlphaFoldDB" id="W9XTL8"/>
<feature type="compositionally biased region" description="Polar residues" evidence="5">
    <location>
        <begin position="723"/>
        <end position="746"/>
    </location>
</feature>
<keyword evidence="8" id="KW-1185">Reference proteome</keyword>
<accession>W9XTL8</accession>
<name>W9XTL8_9EURO</name>
<dbReference type="STRING" id="1182541.W9XTL8"/>
<dbReference type="OrthoDB" id="20900at2759"/>
<sequence>MQGHSSLRAITNRLTVTPAEDLPRICGFLANQLANCSLESQFSDLKGSSSSVAAHKLKTRISALLQDRTASGRLTAAVLIKAVVENGGQNVLSASESWARGLLGCLNKPDANEIKKLYLVTITRIFLLTQDQPHLVREITTPLLPHFIKTCLGLIKPHETQIGGRSARVPSPLLDTVLKCWAQLLPQHAPVFRPELARIKAVCHGVVGAEGSSISSRDLAIRLLCLLLSCAPKNSLPQEWSQTATKIINSAHETADNLFRAVLEEYESNDPARQKSIGKQDFSKEPRLAGNDSVGLGPWNGIHQGSMRLSALLTWLGSLLSTPTSQAVAVPVGAVIDLTTRISAMTDPPSPEPLRYHKEASKEEKEELRMYLPSLHVSCLHLLYVMCRKYGLLVLPMHRSIASQAIGLLQALPSHEGIRQGVYDIFGYLMEDSNPNELALSRDQVAVSVTECCHDLRRGIPGLDTHTDANDATDGALRVKPDHTRSSAQEKSTRDTRTSPWDCGVQASAWSLLPKLLKRAPTSLIPRQLRAEMDRLSVLLDHREAMLSSVMRPVLSKGGKASTPSLLPFLARSAGNDLAVEALFRPRMPVIQIGASAGPDPSVSQLSTDQRSEERDPDHADDASSQSDDSMSEQGSSSLKDDGDHETGEGVKNTEDRGPVPDIGTKKRTFVDIAETPEEAVPAEEAADRREVKRPRPEETAMQVRPSAPQGDSMVEEEATEPKLTSSRIGGVSQAQARLSASQTVFEPSATRLPAADHDGEDSDDSEIPSIDAGFDTDEEEEEDDDEEQ</sequence>
<dbReference type="GO" id="GO:0005634">
    <property type="term" value="C:nucleus"/>
    <property type="evidence" value="ECO:0007669"/>
    <property type="project" value="UniProtKB-SubCell"/>
</dbReference>
<dbReference type="PANTHER" id="PTHR34105">
    <property type="entry name" value="PROLINE-, GLUTAMIC ACID- AND LEUCINE-RICH PROTEIN 1"/>
    <property type="match status" value="1"/>
</dbReference>
<dbReference type="eggNOG" id="ENOG502QSEW">
    <property type="taxonomic scope" value="Eukaryota"/>
</dbReference>
<dbReference type="GO" id="GO:0006364">
    <property type="term" value="P:rRNA processing"/>
    <property type="evidence" value="ECO:0007669"/>
    <property type="project" value="TreeGrafter"/>
</dbReference>
<comment type="caution">
    <text evidence="7">The sequence shown here is derived from an EMBL/GenBank/DDBJ whole genome shotgun (WGS) entry which is preliminary data.</text>
</comment>
<feature type="compositionally biased region" description="Acidic residues" evidence="5">
    <location>
        <begin position="775"/>
        <end position="789"/>
    </location>
</feature>
<proteinExistence type="inferred from homology"/>
<dbReference type="Proteomes" id="UP000019484">
    <property type="component" value="Unassembled WGS sequence"/>
</dbReference>
<evidence type="ECO:0000256" key="4">
    <source>
        <dbReference type="ARBA" id="ARBA00023242"/>
    </source>
</evidence>
<feature type="compositionally biased region" description="Basic and acidic residues" evidence="5">
    <location>
        <begin position="610"/>
        <end position="622"/>
    </location>
</feature>
<evidence type="ECO:0000256" key="3">
    <source>
        <dbReference type="ARBA" id="ARBA00021502"/>
    </source>
</evidence>
<feature type="compositionally biased region" description="Low complexity" evidence="5">
    <location>
        <begin position="623"/>
        <end position="638"/>
    </location>
</feature>
<dbReference type="RefSeq" id="XP_007726558.1">
    <property type="nucleotide sequence ID" value="XM_007728368.1"/>
</dbReference>
<feature type="compositionally biased region" description="Basic and acidic residues" evidence="5">
    <location>
        <begin position="686"/>
        <end position="699"/>
    </location>
</feature>
<protein>
    <recommendedName>
        <fullName evidence="3">Pre-rRNA-processing protein RIX1</fullName>
    </recommendedName>
</protein>
<feature type="domain" description="Pre-rRNA-processing protein RIX1 N-terminal" evidence="6">
    <location>
        <begin position="7"/>
        <end position="207"/>
    </location>
</feature>
<evidence type="ECO:0000313" key="8">
    <source>
        <dbReference type="Proteomes" id="UP000019484"/>
    </source>
</evidence>
<gene>
    <name evidence="7" type="ORF">A1O1_07500</name>
</gene>
<dbReference type="PANTHER" id="PTHR34105:SF1">
    <property type="entry name" value="PROLINE-, GLUTAMIC ACID- AND LEUCINE-RICH PROTEIN 1"/>
    <property type="match status" value="1"/>
</dbReference>
<feature type="compositionally biased region" description="Basic and acidic residues" evidence="5">
    <location>
        <begin position="639"/>
        <end position="659"/>
    </location>
</feature>
<feature type="region of interest" description="Disordered" evidence="5">
    <location>
        <begin position="593"/>
        <end position="789"/>
    </location>
</feature>
<dbReference type="EMBL" id="AMWN01000006">
    <property type="protein sequence ID" value="EXJ83872.1"/>
    <property type="molecule type" value="Genomic_DNA"/>
</dbReference>
<dbReference type="HOGENOM" id="CLU_016392_1_0_1"/>
<dbReference type="InterPro" id="IPR016024">
    <property type="entry name" value="ARM-type_fold"/>
</dbReference>
<evidence type="ECO:0000256" key="1">
    <source>
        <dbReference type="ARBA" id="ARBA00004123"/>
    </source>
</evidence>
<dbReference type="InterPro" id="IPR012583">
    <property type="entry name" value="RIX1_N"/>
</dbReference>
<comment type="similarity">
    <text evidence="2">Belongs to the RIX1/PELP1 family.</text>
</comment>
<comment type="subcellular location">
    <subcellularLocation>
        <location evidence="1">Nucleus</location>
    </subcellularLocation>
</comment>
<evidence type="ECO:0000259" key="6">
    <source>
        <dbReference type="Pfam" id="PF08167"/>
    </source>
</evidence>
<keyword evidence="4" id="KW-0539">Nucleus</keyword>
<dbReference type="Pfam" id="PF08167">
    <property type="entry name" value="RIX1"/>
    <property type="match status" value="1"/>
</dbReference>